<comment type="caution">
    <text evidence="2">The sequence shown here is derived from an EMBL/GenBank/DDBJ whole genome shotgun (WGS) entry which is preliminary data.</text>
</comment>
<name>A0ABS3Z6H6_9GAMM</name>
<gene>
    <name evidence="2" type="ORF">H9C73_00950</name>
</gene>
<evidence type="ECO:0000256" key="1">
    <source>
        <dbReference type="SAM" id="Phobius"/>
    </source>
</evidence>
<feature type="transmembrane region" description="Helical" evidence="1">
    <location>
        <begin position="157"/>
        <end position="177"/>
    </location>
</feature>
<reference evidence="2 3" key="1">
    <citation type="submission" date="2020-09" db="EMBL/GenBank/DDBJ databases">
        <authorList>
            <person name="Tanuku N.R.S."/>
        </authorList>
    </citation>
    <scope>NUCLEOTIDE SEQUENCE [LARGE SCALE GENOMIC DNA]</scope>
    <source>
        <strain evidence="2 3">AK62</strain>
    </source>
</reference>
<feature type="transmembrane region" description="Helical" evidence="1">
    <location>
        <begin position="109"/>
        <end position="137"/>
    </location>
</feature>
<keyword evidence="1" id="KW-0812">Transmembrane</keyword>
<feature type="transmembrane region" description="Helical" evidence="1">
    <location>
        <begin position="75"/>
        <end position="97"/>
    </location>
</feature>
<evidence type="ECO:0000313" key="3">
    <source>
        <dbReference type="Proteomes" id="UP000810171"/>
    </source>
</evidence>
<dbReference type="EMBL" id="JACVEW010000001">
    <property type="protein sequence ID" value="MBP0047289.1"/>
    <property type="molecule type" value="Genomic_DNA"/>
</dbReference>
<keyword evidence="1" id="KW-1133">Transmembrane helix</keyword>
<dbReference type="RefSeq" id="WP_209285897.1">
    <property type="nucleotide sequence ID" value="NZ_JACVEW010000001.1"/>
</dbReference>
<evidence type="ECO:0008006" key="4">
    <source>
        <dbReference type="Google" id="ProtNLM"/>
    </source>
</evidence>
<dbReference type="Proteomes" id="UP000810171">
    <property type="component" value="Unassembled WGS sequence"/>
</dbReference>
<protein>
    <recommendedName>
        <fullName evidence="4">Cobalamin ABC transporter</fullName>
    </recommendedName>
</protein>
<sequence>MITLSSRAQLLSGLGLILLLALTRGHHFASVEHLPSASWAVFFLAGVFLRPRWSFPLLFLEAVLLDLSYYGWSGAAAHCITPAYALLVPAYATLWYAGRVYARLHQDRFSTLAPLLLTLLVGAFVSNLFSSGGYYFFSGNFETTSLAGLWGRIEQYFPGKLPALLGYTAVASMLYTLSRQYKTCQELIRT</sequence>
<keyword evidence="3" id="KW-1185">Reference proteome</keyword>
<organism evidence="2 3">
    <name type="scientific">Marinobacterium alkalitolerans</name>
    <dbReference type="NCBI Taxonomy" id="1542925"/>
    <lineage>
        <taxon>Bacteria</taxon>
        <taxon>Pseudomonadati</taxon>
        <taxon>Pseudomonadota</taxon>
        <taxon>Gammaproteobacteria</taxon>
        <taxon>Oceanospirillales</taxon>
        <taxon>Oceanospirillaceae</taxon>
        <taxon>Marinobacterium</taxon>
    </lineage>
</organism>
<keyword evidence="1" id="KW-0472">Membrane</keyword>
<evidence type="ECO:0000313" key="2">
    <source>
        <dbReference type="EMBL" id="MBP0047289.1"/>
    </source>
</evidence>
<proteinExistence type="predicted"/>
<accession>A0ABS3Z6H6</accession>